<dbReference type="GO" id="GO:0035255">
    <property type="term" value="F:ionotropic glutamate receptor binding"/>
    <property type="evidence" value="ECO:0007669"/>
    <property type="project" value="TreeGrafter"/>
</dbReference>
<dbReference type="AlphaFoldDB" id="A0A850WM05"/>
<comment type="caution">
    <text evidence="2">The sequence shown here is derived from an EMBL/GenBank/DDBJ whole genome shotgun (WGS) entry which is preliminary data.</text>
</comment>
<feature type="domain" description="PDZ" evidence="1">
    <location>
        <begin position="1"/>
        <end position="42"/>
    </location>
</feature>
<name>A0A850WM05_PIACA</name>
<evidence type="ECO:0000259" key="1">
    <source>
        <dbReference type="PROSITE" id="PS50106"/>
    </source>
</evidence>
<dbReference type="GO" id="GO:0098609">
    <property type="term" value="P:cell-cell adhesion"/>
    <property type="evidence" value="ECO:0007669"/>
    <property type="project" value="TreeGrafter"/>
</dbReference>
<dbReference type="GO" id="GO:0098970">
    <property type="term" value="P:postsynaptic neurotransmitter receptor diffusion trapping"/>
    <property type="evidence" value="ECO:0007669"/>
    <property type="project" value="TreeGrafter"/>
</dbReference>
<dbReference type="GO" id="GO:0097113">
    <property type="term" value="P:AMPA glutamate receptor clustering"/>
    <property type="evidence" value="ECO:0007669"/>
    <property type="project" value="TreeGrafter"/>
</dbReference>
<dbReference type="GO" id="GO:0045197">
    <property type="term" value="P:establishment or maintenance of epithelial cell apical/basal polarity"/>
    <property type="evidence" value="ECO:0007669"/>
    <property type="project" value="TreeGrafter"/>
</dbReference>
<dbReference type="PANTHER" id="PTHR23119:SF33">
    <property type="entry name" value="DISKS LARGE HOMOLOG 4"/>
    <property type="match status" value="1"/>
</dbReference>
<dbReference type="FunFam" id="2.30.42.10:FF:000091">
    <property type="entry name" value="disks large homolog 1 isoform X8"/>
    <property type="match status" value="1"/>
</dbReference>
<evidence type="ECO:0000313" key="3">
    <source>
        <dbReference type="Proteomes" id="UP000653271"/>
    </source>
</evidence>
<reference evidence="2" key="1">
    <citation type="submission" date="2019-09" db="EMBL/GenBank/DDBJ databases">
        <title>Bird 10,000 Genomes (B10K) Project - Family phase.</title>
        <authorList>
            <person name="Zhang G."/>
        </authorList>
    </citation>
    <scope>NUCLEOTIDE SEQUENCE</scope>
    <source>
        <strain evidence="2">B10K-DU-008-47</strain>
        <tissue evidence="2">Mixed tissue sample</tissue>
    </source>
</reference>
<dbReference type="GO" id="GO:0016323">
    <property type="term" value="C:basolateral plasma membrane"/>
    <property type="evidence" value="ECO:0007669"/>
    <property type="project" value="TreeGrafter"/>
</dbReference>
<dbReference type="GO" id="GO:0019901">
    <property type="term" value="F:protein kinase binding"/>
    <property type="evidence" value="ECO:0007669"/>
    <property type="project" value="TreeGrafter"/>
</dbReference>
<feature type="non-terminal residue" evidence="2">
    <location>
        <position position="1"/>
    </location>
</feature>
<dbReference type="PANTHER" id="PTHR23119">
    <property type="entry name" value="DISCS LARGE"/>
    <property type="match status" value="1"/>
</dbReference>
<protein>
    <submittedName>
        <fullName evidence="2">DLG4 protein</fullName>
    </submittedName>
</protein>
<dbReference type="CDD" id="cd06724">
    <property type="entry name" value="PDZ2_Dlg1-2-4-like"/>
    <property type="match status" value="1"/>
</dbReference>
<dbReference type="InterPro" id="IPR036034">
    <property type="entry name" value="PDZ_sf"/>
</dbReference>
<proteinExistence type="predicted"/>
<accession>A0A850WM05</accession>
<sequence length="152" mass="15715">GNSGLGFSIAGGTDNPHVGDDPSIFITKIIPGGAAAQDGRLRWDPRNPQGVIRGLCPPGLGFSIAGGVGNQHIPGDNSIYVTKVIEGGAAHKDGRLQIGDKILAVNNVSLEDVMHEDAVAALKNTYDVVYLRVAKPAATFLGDSYAPPDVTS</sequence>
<keyword evidence="3" id="KW-1185">Reference proteome</keyword>
<dbReference type="GO" id="GO:0007268">
    <property type="term" value="P:chemical synaptic transmission"/>
    <property type="evidence" value="ECO:0007669"/>
    <property type="project" value="TreeGrafter"/>
</dbReference>
<dbReference type="SUPFAM" id="SSF50156">
    <property type="entry name" value="PDZ domain-like"/>
    <property type="match status" value="2"/>
</dbReference>
<dbReference type="InterPro" id="IPR001478">
    <property type="entry name" value="PDZ"/>
</dbReference>
<evidence type="ECO:0000313" key="2">
    <source>
        <dbReference type="EMBL" id="NWH71486.1"/>
    </source>
</evidence>
<gene>
    <name evidence="2" type="primary">Dlg4_1</name>
    <name evidence="2" type="ORF">PIACAY_R06196</name>
</gene>
<dbReference type="EMBL" id="WAAB01004491">
    <property type="protein sequence ID" value="NWH71486.1"/>
    <property type="molecule type" value="Genomic_DNA"/>
</dbReference>
<dbReference type="Gene3D" id="2.30.42.10">
    <property type="match status" value="2"/>
</dbReference>
<organism evidence="2 3">
    <name type="scientific">Piaya cayana</name>
    <name type="common">Common squirrel cuckoo</name>
    <dbReference type="NCBI Taxonomy" id="33601"/>
    <lineage>
        <taxon>Eukaryota</taxon>
        <taxon>Metazoa</taxon>
        <taxon>Chordata</taxon>
        <taxon>Craniata</taxon>
        <taxon>Vertebrata</taxon>
        <taxon>Euteleostomi</taxon>
        <taxon>Archelosauria</taxon>
        <taxon>Archosauria</taxon>
        <taxon>Dinosauria</taxon>
        <taxon>Saurischia</taxon>
        <taxon>Theropoda</taxon>
        <taxon>Coelurosauria</taxon>
        <taxon>Aves</taxon>
        <taxon>Neognathae</taxon>
        <taxon>Neoaves</taxon>
        <taxon>Otidimorphae</taxon>
        <taxon>Cuculiformes</taxon>
        <taxon>Coccyzidae</taxon>
        <taxon>Piaya</taxon>
    </lineage>
</organism>
<dbReference type="Proteomes" id="UP000653271">
    <property type="component" value="Unassembled WGS sequence"/>
</dbReference>
<dbReference type="Pfam" id="PF00595">
    <property type="entry name" value="PDZ"/>
    <property type="match status" value="2"/>
</dbReference>
<dbReference type="GO" id="GO:0031594">
    <property type="term" value="C:neuromuscular junction"/>
    <property type="evidence" value="ECO:0007669"/>
    <property type="project" value="TreeGrafter"/>
</dbReference>
<dbReference type="OrthoDB" id="78824at2759"/>
<dbReference type="GO" id="GO:0098839">
    <property type="term" value="C:postsynaptic density membrane"/>
    <property type="evidence" value="ECO:0007669"/>
    <property type="project" value="TreeGrafter"/>
</dbReference>
<feature type="non-terminal residue" evidence="2">
    <location>
        <position position="152"/>
    </location>
</feature>
<dbReference type="InterPro" id="IPR050614">
    <property type="entry name" value="Synaptic_Scaffolding_LAP-MAGUK"/>
</dbReference>
<feature type="domain" description="PDZ" evidence="1">
    <location>
        <begin position="46"/>
        <end position="137"/>
    </location>
</feature>
<dbReference type="GO" id="GO:0043005">
    <property type="term" value="C:neuron projection"/>
    <property type="evidence" value="ECO:0007669"/>
    <property type="project" value="TreeGrafter"/>
</dbReference>
<dbReference type="SMART" id="SM00228">
    <property type="entry name" value="PDZ"/>
    <property type="match status" value="1"/>
</dbReference>
<dbReference type="PROSITE" id="PS50106">
    <property type="entry name" value="PDZ"/>
    <property type="match status" value="2"/>
</dbReference>